<dbReference type="eggNOG" id="ENOG502QUPU">
    <property type="taxonomic scope" value="Eukaryota"/>
</dbReference>
<accession>F4RE22</accession>
<dbReference type="Proteomes" id="UP000001072">
    <property type="component" value="Unassembled WGS sequence"/>
</dbReference>
<evidence type="ECO:0000313" key="1">
    <source>
        <dbReference type="EMBL" id="EGG09507.1"/>
    </source>
</evidence>
<organism evidence="2">
    <name type="scientific">Melampsora larici-populina (strain 98AG31 / pathotype 3-4-7)</name>
    <name type="common">Poplar leaf rust fungus</name>
    <dbReference type="NCBI Taxonomy" id="747676"/>
    <lineage>
        <taxon>Eukaryota</taxon>
        <taxon>Fungi</taxon>
        <taxon>Dikarya</taxon>
        <taxon>Basidiomycota</taxon>
        <taxon>Pucciniomycotina</taxon>
        <taxon>Pucciniomycetes</taxon>
        <taxon>Pucciniales</taxon>
        <taxon>Melampsoraceae</taxon>
        <taxon>Melampsora</taxon>
    </lineage>
</organism>
<dbReference type="AlphaFoldDB" id="F4RE22"/>
<protein>
    <submittedName>
        <fullName evidence="1">Uncharacterized protein</fullName>
    </submittedName>
</protein>
<evidence type="ECO:0000313" key="2">
    <source>
        <dbReference type="Proteomes" id="UP000001072"/>
    </source>
</evidence>
<sequence>MKQAKEGIHLVDGLHIVNFNQITQVLKDLGYSGPVAAASDQTVCVKRLRHHDGHLVGVQGGDISFDDPSELPALVKSVVKNKDLCSKIWAYTLQVPLPNIPTFAVALIASCDKETPNDILENHLKFLEMSQEAGINILSVGADGAPTKLSAQNSLTDTATQFVSYSNSHYNVHVKVPLIGHPPRPVVMVQDPKHARKTGANQLSSGACLLVIGKYHVLIQQVAALLQYGNSLLLHKDIFDCDKQDDVQAFQTLSSSTLAASLAHDDMIEFYPNIPLLPWKHGSEPCEHVFGWMHVISPRSTVLDARMMMPKIHAIVKNIMLGRMKIPSSEHMHSGYQYAFSDEPDNENIKFLAEFPSDKEISEDLGIAYEQANQLALICGMGSLNSTIDDVPEDLDDSYQNSPKNLSALLY</sequence>
<dbReference type="InParanoid" id="F4RE22"/>
<proteinExistence type="predicted"/>
<dbReference type="EMBL" id="GL883097">
    <property type="protein sequence ID" value="EGG09507.1"/>
    <property type="molecule type" value="Genomic_DNA"/>
</dbReference>
<reference evidence="2" key="1">
    <citation type="journal article" date="2011" name="Proc. Natl. Acad. Sci. U.S.A.">
        <title>Obligate biotrophy features unraveled by the genomic analysis of rust fungi.</title>
        <authorList>
            <person name="Duplessis S."/>
            <person name="Cuomo C.A."/>
            <person name="Lin Y.-C."/>
            <person name="Aerts A."/>
            <person name="Tisserant E."/>
            <person name="Veneault-Fourrey C."/>
            <person name="Joly D.L."/>
            <person name="Hacquard S."/>
            <person name="Amselem J."/>
            <person name="Cantarel B.L."/>
            <person name="Chiu R."/>
            <person name="Coutinho P.M."/>
            <person name="Feau N."/>
            <person name="Field M."/>
            <person name="Frey P."/>
            <person name="Gelhaye E."/>
            <person name="Goldberg J."/>
            <person name="Grabherr M.G."/>
            <person name="Kodira C.D."/>
            <person name="Kohler A."/>
            <person name="Kuees U."/>
            <person name="Lindquist E.A."/>
            <person name="Lucas S.M."/>
            <person name="Mago R."/>
            <person name="Mauceli E."/>
            <person name="Morin E."/>
            <person name="Murat C."/>
            <person name="Pangilinan J.L."/>
            <person name="Park R."/>
            <person name="Pearson M."/>
            <person name="Quesneville H."/>
            <person name="Rouhier N."/>
            <person name="Sakthikumar S."/>
            <person name="Salamov A.A."/>
            <person name="Schmutz J."/>
            <person name="Selles B."/>
            <person name="Shapiro H."/>
            <person name="Tanguay P."/>
            <person name="Tuskan G.A."/>
            <person name="Henrissat B."/>
            <person name="Van de Peer Y."/>
            <person name="Rouze P."/>
            <person name="Ellis J.G."/>
            <person name="Dodds P.N."/>
            <person name="Schein J.E."/>
            <person name="Zhong S."/>
            <person name="Hamelin R.C."/>
            <person name="Grigoriev I.V."/>
            <person name="Szabo L.J."/>
            <person name="Martin F."/>
        </authorList>
    </citation>
    <scope>NUCLEOTIDE SEQUENCE [LARGE SCALE GENOMIC DNA]</scope>
    <source>
        <strain evidence="2">98AG31 / pathotype 3-4-7</strain>
    </source>
</reference>
<name>F4RE22_MELLP</name>
<gene>
    <name evidence="1" type="ORF">MELLADRAFT_95999</name>
</gene>
<dbReference type="RefSeq" id="XP_007407234.1">
    <property type="nucleotide sequence ID" value="XM_007407172.1"/>
</dbReference>
<dbReference type="KEGG" id="mlr:MELLADRAFT_95999"/>
<dbReference type="GeneID" id="18937433"/>
<dbReference type="VEuPathDB" id="FungiDB:MELLADRAFT_95999"/>
<dbReference type="OrthoDB" id="2436145at2759"/>
<keyword evidence="2" id="KW-1185">Reference proteome</keyword>
<dbReference type="HOGENOM" id="CLU_669164_0_0_1"/>